<gene>
    <name evidence="1" type="ORF">GLIP_3643</name>
</gene>
<proteinExistence type="predicted"/>
<accession>K6X6K9</accession>
<organism evidence="1 2">
    <name type="scientific">Aliiglaciecola lipolytica E3</name>
    <dbReference type="NCBI Taxonomy" id="1127673"/>
    <lineage>
        <taxon>Bacteria</taxon>
        <taxon>Pseudomonadati</taxon>
        <taxon>Pseudomonadota</taxon>
        <taxon>Gammaproteobacteria</taxon>
        <taxon>Alteromonadales</taxon>
        <taxon>Alteromonadaceae</taxon>
        <taxon>Aliiglaciecola</taxon>
    </lineage>
</organism>
<dbReference type="AlphaFoldDB" id="K6X6K9"/>
<sequence>MINLESFVITFLHSELSVLLRTSSQMVANNMIEMSGFKT</sequence>
<dbReference type="Proteomes" id="UP000006334">
    <property type="component" value="Unassembled WGS sequence"/>
</dbReference>
<evidence type="ECO:0000313" key="2">
    <source>
        <dbReference type="Proteomes" id="UP000006334"/>
    </source>
</evidence>
<protein>
    <submittedName>
        <fullName evidence="1">Uncharacterized protein</fullName>
    </submittedName>
</protein>
<keyword evidence="2" id="KW-1185">Reference proteome</keyword>
<reference evidence="1 2" key="1">
    <citation type="journal article" date="2017" name="Antonie Van Leeuwenhoek">
        <title>Rhizobium rhizosphaerae sp. nov., a novel species isolated from rice rhizosphere.</title>
        <authorList>
            <person name="Zhao J.J."/>
            <person name="Zhang J."/>
            <person name="Zhang R.J."/>
            <person name="Zhang C.W."/>
            <person name="Yin H.Q."/>
            <person name="Zhang X.X."/>
        </authorList>
    </citation>
    <scope>NUCLEOTIDE SEQUENCE [LARGE SCALE GENOMIC DNA]</scope>
    <source>
        <strain evidence="1 2">E3</strain>
    </source>
</reference>
<evidence type="ECO:0000313" key="1">
    <source>
        <dbReference type="EMBL" id="GAC16254.1"/>
    </source>
</evidence>
<comment type="caution">
    <text evidence="1">The sequence shown here is derived from an EMBL/GenBank/DDBJ whole genome shotgun (WGS) entry which is preliminary data.</text>
</comment>
<name>K6X6K9_9ALTE</name>
<dbReference type="EMBL" id="BAEN01000068">
    <property type="protein sequence ID" value="GAC16254.1"/>
    <property type="molecule type" value="Genomic_DNA"/>
</dbReference>